<keyword evidence="1" id="KW-0547">Nucleotide-binding</keyword>
<dbReference type="STRING" id="319653.SAMN04487973_1089"/>
<dbReference type="InterPro" id="IPR051309">
    <property type="entry name" value="ABCF_ATPase"/>
</dbReference>
<dbReference type="InterPro" id="IPR017871">
    <property type="entry name" value="ABC_transporter-like_CS"/>
</dbReference>
<dbReference type="SMART" id="SM00382">
    <property type="entry name" value="AAA"/>
    <property type="match status" value="2"/>
</dbReference>
<dbReference type="GO" id="GO:0016887">
    <property type="term" value="F:ATP hydrolysis activity"/>
    <property type="evidence" value="ECO:0007669"/>
    <property type="project" value="InterPro"/>
</dbReference>
<dbReference type="Pfam" id="PF12848">
    <property type="entry name" value="ABC_tran_Xtn"/>
    <property type="match status" value="1"/>
</dbReference>
<reference evidence="6 8" key="1">
    <citation type="journal article" date="2015" name="Genome Announc.">
        <title>Expanding the biotechnology potential of lactobacilli through comparative genomics of 213 strains and associated genera.</title>
        <authorList>
            <person name="Sun Z."/>
            <person name="Harris H.M."/>
            <person name="McCann A."/>
            <person name="Guo C."/>
            <person name="Argimon S."/>
            <person name="Zhang W."/>
            <person name="Yang X."/>
            <person name="Jeffery I.B."/>
            <person name="Cooney J.C."/>
            <person name="Kagawa T.F."/>
            <person name="Liu W."/>
            <person name="Song Y."/>
            <person name="Salvetti E."/>
            <person name="Wrobel A."/>
            <person name="Rasinkangas P."/>
            <person name="Parkhill J."/>
            <person name="Rea M.C."/>
            <person name="O'Sullivan O."/>
            <person name="Ritari J."/>
            <person name="Douillard F.P."/>
            <person name="Paul Ross R."/>
            <person name="Yang R."/>
            <person name="Briner A.E."/>
            <person name="Felis G.E."/>
            <person name="de Vos W.M."/>
            <person name="Barrangou R."/>
            <person name="Klaenhammer T.R."/>
            <person name="Caufield P.W."/>
            <person name="Cui Y."/>
            <person name="Zhang H."/>
            <person name="O'Toole P.W."/>
        </authorList>
    </citation>
    <scope>NUCLEOTIDE SEQUENCE [LARGE SCALE GENOMIC DNA]</scope>
    <source>
        <strain evidence="6 8">DSM 22301</strain>
    </source>
</reference>
<dbReference type="GeneID" id="76043457"/>
<evidence type="ECO:0000313" key="6">
    <source>
        <dbReference type="EMBL" id="KRN82527.1"/>
    </source>
</evidence>
<evidence type="ECO:0000313" key="7">
    <source>
        <dbReference type="EMBL" id="SER49840.1"/>
    </source>
</evidence>
<dbReference type="EMBL" id="JQBY01000009">
    <property type="protein sequence ID" value="KRN82527.1"/>
    <property type="molecule type" value="Genomic_DNA"/>
</dbReference>
<feature type="region of interest" description="Disordered" evidence="4">
    <location>
        <begin position="533"/>
        <end position="559"/>
    </location>
</feature>
<proteinExistence type="predicted"/>
<evidence type="ECO:0000259" key="5">
    <source>
        <dbReference type="PROSITE" id="PS50893"/>
    </source>
</evidence>
<dbReference type="PANTHER" id="PTHR42855">
    <property type="entry name" value="ABC TRANSPORTER ATP-BINDING SUBUNIT"/>
    <property type="match status" value="1"/>
</dbReference>
<dbReference type="AlphaFoldDB" id="A0A0R2JZ38"/>
<dbReference type="SUPFAM" id="SSF52540">
    <property type="entry name" value="P-loop containing nucleoside triphosphate hydrolases"/>
    <property type="match status" value="2"/>
</dbReference>
<dbReference type="RefSeq" id="WP_057806041.1">
    <property type="nucleotide sequence ID" value="NZ_BJYP01000017.1"/>
</dbReference>
<protein>
    <submittedName>
        <fullName evidence="6">ABC transporter ATPase</fullName>
    </submittedName>
    <submittedName>
        <fullName evidence="7">ATP-binding cassette, subfamily F, uup</fullName>
    </submittedName>
</protein>
<dbReference type="PROSITE" id="PS50893">
    <property type="entry name" value="ABC_TRANSPORTER_2"/>
    <property type="match status" value="2"/>
</dbReference>
<comment type="caution">
    <text evidence="6">The sequence shown here is derived from an EMBL/GenBank/DDBJ whole genome shotgun (WGS) entry which is preliminary data.</text>
</comment>
<evidence type="ECO:0000313" key="9">
    <source>
        <dbReference type="Proteomes" id="UP000182818"/>
    </source>
</evidence>
<dbReference type="Proteomes" id="UP000182818">
    <property type="component" value="Unassembled WGS sequence"/>
</dbReference>
<feature type="compositionally biased region" description="Basic and acidic residues" evidence="4">
    <location>
        <begin position="540"/>
        <end position="549"/>
    </location>
</feature>
<keyword evidence="2 7" id="KW-0067">ATP-binding</keyword>
<reference evidence="7 9" key="2">
    <citation type="submission" date="2016-10" db="EMBL/GenBank/DDBJ databases">
        <authorList>
            <person name="Varghese N."/>
            <person name="Submissions S."/>
        </authorList>
    </citation>
    <scope>NUCLEOTIDE SEQUENCE [LARGE SCALE GENOMIC DNA]</scope>
    <source>
        <strain evidence="7 9">CGMCC 1.3889</strain>
    </source>
</reference>
<dbReference type="InterPro" id="IPR037118">
    <property type="entry name" value="Val-tRNA_synth_C_sf"/>
</dbReference>
<dbReference type="InterPro" id="IPR003439">
    <property type="entry name" value="ABC_transporter-like_ATP-bd"/>
</dbReference>
<evidence type="ECO:0000256" key="4">
    <source>
        <dbReference type="SAM" id="MobiDB-lite"/>
    </source>
</evidence>
<sequence>MQTLKAEDLTETYGTKVLFQKINFLINEQDRIGLIGTNGTGKTSLLNVLAKVSPQDSGQIETPKNYTVGYLRQTPALDANLTILDAIFAGSQRVFKTIRFYERALANYSQAPENEENQRQFEIAEQQMNQEDAWTAESDVKTILTQLHITNLNQKIGTLSGGQQKRVDLAQTLIQAPDLLMLDEPTNHLDFDSIAWLEQYLTSYKGALLIVTHDRYFLDRVANQIWELSFGKLRQYPGNYQAYVTKKATQDEQEAVQSQKEKRLYKQELAWMKRGPQGRGTKQQARINRFETLSDSVNAPAQSTDNIAVQLGQQRLGKKVIEFKHASLNLGSHIILKDFSELIQADERVGITGNNGTGKSTLLNVIAKLQPLDSGIIDIGETVKLGYYTQKIEPIPEDKRIISYLSEVGSGVLNTNGEHISVTNLLEQFLFPRSMHGTLIRKLSGGEKRRLYLLKILMQQPNVLLLDEPTNDLDIGTLTVLEDYLAHFNGTVITVSHDRYFLNKVAEHLLIFEGQGKINRFTGLFTDYLHQQNQTAAQPDSHDKNEPKTTPKKVTTTAHQKEKLTYAEQLEWQHIESDIDKLENKKADLQKQMNDNSENYGKLADLQKNIDNLDSEIDEKMTRWEYLSQYVDD</sequence>
<dbReference type="Pfam" id="PF00005">
    <property type="entry name" value="ABC_tran"/>
    <property type="match status" value="2"/>
</dbReference>
<gene>
    <name evidence="6" type="ORF">IV87_GL002102</name>
    <name evidence="7" type="ORF">SAMN04487973_1089</name>
</gene>
<dbReference type="PROSITE" id="PS00211">
    <property type="entry name" value="ABC_TRANSPORTER_1"/>
    <property type="match status" value="1"/>
</dbReference>
<dbReference type="InterPro" id="IPR027417">
    <property type="entry name" value="P-loop_NTPase"/>
</dbReference>
<dbReference type="PATRIC" id="fig|319653.3.peg.2140"/>
<evidence type="ECO:0000256" key="3">
    <source>
        <dbReference type="SAM" id="Coils"/>
    </source>
</evidence>
<feature type="domain" description="ABC transporter" evidence="5">
    <location>
        <begin position="321"/>
        <end position="539"/>
    </location>
</feature>
<feature type="coiled-coil region" evidence="3">
    <location>
        <begin position="572"/>
        <end position="623"/>
    </location>
</feature>
<dbReference type="InterPro" id="IPR032524">
    <property type="entry name" value="ABC_tran_C"/>
</dbReference>
<dbReference type="Gene3D" id="3.40.50.300">
    <property type="entry name" value="P-loop containing nucleotide triphosphate hydrolases"/>
    <property type="match status" value="2"/>
</dbReference>
<evidence type="ECO:0000256" key="2">
    <source>
        <dbReference type="ARBA" id="ARBA00022840"/>
    </source>
</evidence>
<dbReference type="InterPro" id="IPR003593">
    <property type="entry name" value="AAA+_ATPase"/>
</dbReference>
<dbReference type="PANTHER" id="PTHR42855:SF1">
    <property type="entry name" value="ABC TRANSPORTER DOMAIN-CONTAINING PROTEIN"/>
    <property type="match status" value="1"/>
</dbReference>
<dbReference type="Gene3D" id="1.10.287.380">
    <property type="entry name" value="Valyl-tRNA synthetase, C-terminal domain"/>
    <property type="match status" value="1"/>
</dbReference>
<dbReference type="FunFam" id="3.40.50.300:FF:000011">
    <property type="entry name" value="Putative ABC transporter ATP-binding component"/>
    <property type="match status" value="1"/>
</dbReference>
<dbReference type="InterPro" id="IPR032781">
    <property type="entry name" value="ABC_tran_Xtn"/>
</dbReference>
<evidence type="ECO:0000313" key="8">
    <source>
        <dbReference type="Proteomes" id="UP000051749"/>
    </source>
</evidence>
<dbReference type="GO" id="GO:0005524">
    <property type="term" value="F:ATP binding"/>
    <property type="evidence" value="ECO:0007669"/>
    <property type="project" value="UniProtKB-KW"/>
</dbReference>
<dbReference type="Pfam" id="PF16326">
    <property type="entry name" value="ABC_tran_CTD"/>
    <property type="match status" value="1"/>
</dbReference>
<dbReference type="Proteomes" id="UP000051749">
    <property type="component" value="Unassembled WGS sequence"/>
</dbReference>
<evidence type="ECO:0000256" key="1">
    <source>
        <dbReference type="ARBA" id="ARBA00022741"/>
    </source>
</evidence>
<accession>A0A0R2JZ38</accession>
<dbReference type="CDD" id="cd03221">
    <property type="entry name" value="ABCF_EF-3"/>
    <property type="match status" value="2"/>
</dbReference>
<dbReference type="GO" id="GO:0003677">
    <property type="term" value="F:DNA binding"/>
    <property type="evidence" value="ECO:0007669"/>
    <property type="project" value="InterPro"/>
</dbReference>
<keyword evidence="9" id="KW-1185">Reference proteome</keyword>
<dbReference type="OrthoDB" id="9760950at2"/>
<dbReference type="EMBL" id="FOGK01000008">
    <property type="protein sequence ID" value="SER49840.1"/>
    <property type="molecule type" value="Genomic_DNA"/>
</dbReference>
<keyword evidence="3" id="KW-0175">Coiled coil</keyword>
<name>A0A0R2JZ38_9LACO</name>
<feature type="domain" description="ABC transporter" evidence="5">
    <location>
        <begin position="4"/>
        <end position="255"/>
    </location>
</feature>
<organism evidence="6 8">
    <name type="scientific">Pediococcus ethanolidurans</name>
    <dbReference type="NCBI Taxonomy" id="319653"/>
    <lineage>
        <taxon>Bacteria</taxon>
        <taxon>Bacillati</taxon>
        <taxon>Bacillota</taxon>
        <taxon>Bacilli</taxon>
        <taxon>Lactobacillales</taxon>
        <taxon>Lactobacillaceae</taxon>
        <taxon>Pediococcus</taxon>
    </lineage>
</organism>